<dbReference type="AlphaFoldDB" id="A0A376GXV8"/>
<organism evidence="3 4">
    <name type="scientific">Enterococcus gallinarum</name>
    <dbReference type="NCBI Taxonomy" id="1353"/>
    <lineage>
        <taxon>Bacteria</taxon>
        <taxon>Bacillati</taxon>
        <taxon>Bacillota</taxon>
        <taxon>Bacilli</taxon>
        <taxon>Lactobacillales</taxon>
        <taxon>Enterococcaceae</taxon>
        <taxon>Enterococcus</taxon>
    </lineage>
</organism>
<sequence>MKIFDRRVEKELEEKGIQPTEAVKKLEHSRQVLHVVIGVLATFVLALGAGLLYFHNKNQPQASSTVVSSTKEETNQQEKTTETTVDMGADHLLKLSAKERADEATAAFKNWYTSFKNDTPILEINEELLENPSGTSPYDLQEKLVTNMKDKFGTLLSDSYYSSLSQALNANPLTIDPEKGLTWTYEGDDENWLITWLFDTEKENKNTKIVLCNDFPYGWSDWRGKWQHDEKLGSLLTSIDWDNDISYEVISVLTSNDEKHIENIGGVFVVMQYNEKLGFWQMTGTMGGTK</sequence>
<keyword evidence="1" id="KW-0472">Membrane</keyword>
<accession>A0A376GXV8</accession>
<feature type="transmembrane region" description="Helical" evidence="1">
    <location>
        <begin position="32"/>
        <end position="54"/>
    </location>
</feature>
<evidence type="ECO:0000313" key="2">
    <source>
        <dbReference type="EMBL" id="MDT2691173.1"/>
    </source>
</evidence>
<evidence type="ECO:0000313" key="4">
    <source>
        <dbReference type="Proteomes" id="UP000254807"/>
    </source>
</evidence>
<keyword evidence="1" id="KW-1133">Transmembrane helix</keyword>
<dbReference type="Pfam" id="PF20739">
    <property type="entry name" value="TraK_2"/>
    <property type="match status" value="1"/>
</dbReference>
<keyword evidence="1" id="KW-0812">Transmembrane</keyword>
<evidence type="ECO:0000313" key="3">
    <source>
        <dbReference type="EMBL" id="STD82512.1"/>
    </source>
</evidence>
<reference evidence="3 4" key="1">
    <citation type="submission" date="2018-06" db="EMBL/GenBank/DDBJ databases">
        <authorList>
            <consortium name="Pathogen Informatics"/>
            <person name="Doyle S."/>
        </authorList>
    </citation>
    <scope>NUCLEOTIDE SEQUENCE [LARGE SCALE GENOMIC DNA]</scope>
    <source>
        <strain evidence="3 4">NCTC12360</strain>
    </source>
</reference>
<protein>
    <submittedName>
        <fullName evidence="3">Uncharacterized protein</fullName>
    </submittedName>
</protein>
<reference evidence="2" key="2">
    <citation type="submission" date="2023-03" db="EMBL/GenBank/DDBJ databases">
        <authorList>
            <person name="Shen W."/>
            <person name="Cai J."/>
        </authorList>
    </citation>
    <scope>NUCLEOTIDE SEQUENCE</scope>
    <source>
        <strain evidence="2">K69-2</strain>
    </source>
</reference>
<dbReference type="RefSeq" id="WP_060814843.1">
    <property type="nucleotide sequence ID" value="NZ_JARPZN010000011.1"/>
</dbReference>
<keyword evidence="4" id="KW-1185">Reference proteome</keyword>
<dbReference type="Proteomes" id="UP001183682">
    <property type="component" value="Unassembled WGS sequence"/>
</dbReference>
<evidence type="ECO:0000256" key="1">
    <source>
        <dbReference type="SAM" id="Phobius"/>
    </source>
</evidence>
<name>A0A376GXV8_ENTGA</name>
<dbReference type="OrthoDB" id="2189163at2"/>
<dbReference type="EMBL" id="UFYW01000001">
    <property type="protein sequence ID" value="STD82512.1"/>
    <property type="molecule type" value="Genomic_DNA"/>
</dbReference>
<dbReference type="Proteomes" id="UP000254807">
    <property type="component" value="Unassembled WGS sequence"/>
</dbReference>
<dbReference type="InterPro" id="IPR049344">
    <property type="entry name" value="TraK-like"/>
</dbReference>
<proteinExistence type="predicted"/>
<dbReference type="EMBL" id="JARPZN010000011">
    <property type="protein sequence ID" value="MDT2691173.1"/>
    <property type="molecule type" value="Genomic_DNA"/>
</dbReference>
<gene>
    <name evidence="3" type="ORF">NCTC12360_00941</name>
    <name evidence="2" type="ORF">P7E30_13425</name>
</gene>